<accession>A0AAV2WQJ6</accession>
<protein>
    <submittedName>
        <fullName evidence="1">Uncharacterized protein</fullName>
    </submittedName>
</protein>
<dbReference type="EMBL" id="LK021340">
    <property type="protein sequence ID" value="CDQ46470.1"/>
    <property type="molecule type" value="Genomic_DNA"/>
</dbReference>
<reference evidence="1" key="1">
    <citation type="submission" date="2014-05" db="EMBL/GenBank/DDBJ databases">
        <authorList>
            <person name="Urmite Genomes"/>
        </authorList>
    </citation>
    <scope>NUCLEOTIDE SEQUENCE</scope>
    <source>
        <strain evidence="1">DSM 44074</strain>
    </source>
</reference>
<evidence type="ECO:0000313" key="1">
    <source>
        <dbReference type="EMBL" id="CDQ46470.1"/>
    </source>
</evidence>
<evidence type="ECO:0000313" key="2">
    <source>
        <dbReference type="Proteomes" id="UP000028864"/>
    </source>
</evidence>
<gene>
    <name evidence="1" type="ORF">BN1047_04377</name>
</gene>
<dbReference type="Proteomes" id="UP000028864">
    <property type="component" value="Unassembled WGS sequence"/>
</dbReference>
<dbReference type="AlphaFoldDB" id="A0AAV2WQJ6"/>
<organism evidence="1 2">
    <name type="scientific">Mycolicibacterium neoaurum</name>
    <name type="common">Mycobacterium neoaurum</name>
    <dbReference type="NCBI Taxonomy" id="1795"/>
    <lineage>
        <taxon>Bacteria</taxon>
        <taxon>Bacillati</taxon>
        <taxon>Actinomycetota</taxon>
        <taxon>Actinomycetes</taxon>
        <taxon>Mycobacteriales</taxon>
        <taxon>Mycobacteriaceae</taxon>
        <taxon>Mycolicibacterium</taxon>
    </lineage>
</organism>
<reference evidence="1" key="2">
    <citation type="submission" date="2015-09" db="EMBL/GenBank/DDBJ databases">
        <title>Draft genome sequence of Mycobacterium neoaurum DSM 44074.</title>
        <authorList>
            <person name="Croce O."/>
            <person name="Robert C."/>
            <person name="Raoult D."/>
            <person name="Drancourt M."/>
        </authorList>
    </citation>
    <scope>NUCLEOTIDE SEQUENCE</scope>
    <source>
        <strain evidence="1">DSM 44074</strain>
    </source>
</reference>
<proteinExistence type="predicted"/>
<name>A0AAV2WQJ6_MYCNE</name>
<sequence length="58" mass="5793">MVPSVPRTSCWLDRLPSATTAAGVAGSIPAAVNAVAMEARLATAIINTNVVLACARAA</sequence>